<reference evidence="3 4" key="1">
    <citation type="submission" date="2024-04" db="EMBL/GenBank/DDBJ databases">
        <authorList>
            <person name="Waldvogel A.-M."/>
            <person name="Schoenle A."/>
        </authorList>
    </citation>
    <scope>NUCLEOTIDE SEQUENCE [LARGE SCALE GENOMIC DNA]</scope>
</reference>
<gene>
    <name evidence="3" type="ORF">KC01_LOCUS22947</name>
</gene>
<proteinExistence type="predicted"/>
<organism evidence="3 4">
    <name type="scientific">Knipowitschia caucasica</name>
    <name type="common">Caucasian dwarf goby</name>
    <name type="synonym">Pomatoschistus caucasicus</name>
    <dbReference type="NCBI Taxonomy" id="637954"/>
    <lineage>
        <taxon>Eukaryota</taxon>
        <taxon>Metazoa</taxon>
        <taxon>Chordata</taxon>
        <taxon>Craniata</taxon>
        <taxon>Vertebrata</taxon>
        <taxon>Euteleostomi</taxon>
        <taxon>Actinopterygii</taxon>
        <taxon>Neopterygii</taxon>
        <taxon>Teleostei</taxon>
        <taxon>Neoteleostei</taxon>
        <taxon>Acanthomorphata</taxon>
        <taxon>Gobiaria</taxon>
        <taxon>Gobiiformes</taxon>
        <taxon>Gobioidei</taxon>
        <taxon>Gobiidae</taxon>
        <taxon>Gobiinae</taxon>
        <taxon>Knipowitschia</taxon>
    </lineage>
</organism>
<evidence type="ECO:0000313" key="4">
    <source>
        <dbReference type="Proteomes" id="UP001497482"/>
    </source>
</evidence>
<dbReference type="EMBL" id="OZ035824">
    <property type="protein sequence ID" value="CAL1593943.1"/>
    <property type="molecule type" value="Genomic_DNA"/>
</dbReference>
<feature type="coiled-coil region" evidence="1">
    <location>
        <begin position="49"/>
        <end position="214"/>
    </location>
</feature>
<name>A0AAV2KZ38_KNICA</name>
<sequence length="505" mass="58506">MRGNKPPQPLQEDAIFKGLDPAVQEFLNWKIKKMNEVMKHKSKSFQEIIENKLMEIQTLKATLAKLKSDQEQAARARDTPSLELKALKTELLRHKSKNETLQKESAEARALVKKHKKDCEKSDKKVLELKAMYAEQKDKYEKQLSEQANAQAKRVDELKKLNKGLKEDLSLQSRDWEKNKNSLSATVAEKNSKIAELSAQLKEYQDKTRKFDDNTKKRDSILDAMEFLYHIDVDDLRKDNCNLNDEVNSLSVDIAEREKEIAKLKDEKRFIRKTLREKDHELFVRDKESKLTSKVLNTEETKGVMLETKRKNDISTIQNLQSEKSKLEEQLKKTKAELQATRQQYNGASYKIRSLRHQVKSCEPTIAEEKDRFVLLEKKLGAVMGSLSGCKDVLEEPRQLKTKVEAMIAQFLQGHNAPPEKETAILQVMLKNNILRSQRTMNHYRAETERNNAIMSNRLAMVEKSRDQLVPIVNAQRMEILKTKKKEPKPVKTPVTKKVTKKKQS</sequence>
<dbReference type="AlphaFoldDB" id="A0AAV2KZ38"/>
<feature type="region of interest" description="Disordered" evidence="2">
    <location>
        <begin position="484"/>
        <end position="505"/>
    </location>
</feature>
<keyword evidence="1" id="KW-0175">Coiled coil</keyword>
<dbReference type="Gene3D" id="1.10.287.1490">
    <property type="match status" value="1"/>
</dbReference>
<evidence type="ECO:0000313" key="3">
    <source>
        <dbReference type="EMBL" id="CAL1593943.1"/>
    </source>
</evidence>
<evidence type="ECO:0000256" key="2">
    <source>
        <dbReference type="SAM" id="MobiDB-lite"/>
    </source>
</evidence>
<evidence type="ECO:0000256" key="1">
    <source>
        <dbReference type="SAM" id="Coils"/>
    </source>
</evidence>
<protein>
    <submittedName>
        <fullName evidence="3">Uncharacterized protein</fullName>
    </submittedName>
</protein>
<feature type="coiled-coil region" evidence="1">
    <location>
        <begin position="247"/>
        <end position="281"/>
    </location>
</feature>
<feature type="coiled-coil region" evidence="1">
    <location>
        <begin position="310"/>
        <end position="348"/>
    </location>
</feature>
<accession>A0AAV2KZ38</accession>
<dbReference type="Proteomes" id="UP001497482">
    <property type="component" value="Chromosome 2"/>
</dbReference>
<keyword evidence="4" id="KW-1185">Reference proteome</keyword>
<dbReference type="SUPFAM" id="SSF90257">
    <property type="entry name" value="Myosin rod fragments"/>
    <property type="match status" value="1"/>
</dbReference>